<sequence length="38" mass="4120">MIRRSVYPVSGERACTTALPGVLTRLPKVTAPEPPQAR</sequence>
<dbReference type="Proteomes" id="UP000077381">
    <property type="component" value="Unassembled WGS sequence"/>
</dbReference>
<proteinExistence type="predicted"/>
<comment type="caution">
    <text evidence="1">The sequence shown here is derived from an EMBL/GenBank/DDBJ whole genome shotgun (WGS) entry which is preliminary data.</text>
</comment>
<evidence type="ECO:0000313" key="2">
    <source>
        <dbReference type="Proteomes" id="UP000077381"/>
    </source>
</evidence>
<evidence type="ECO:0000313" key="1">
    <source>
        <dbReference type="EMBL" id="OAH09416.1"/>
    </source>
</evidence>
<organism evidence="1 2">
    <name type="scientific">Streptomyces jeddahensis</name>
    <dbReference type="NCBI Taxonomy" id="1716141"/>
    <lineage>
        <taxon>Bacteria</taxon>
        <taxon>Bacillati</taxon>
        <taxon>Actinomycetota</taxon>
        <taxon>Actinomycetes</taxon>
        <taxon>Kitasatosporales</taxon>
        <taxon>Streptomycetaceae</taxon>
        <taxon>Streptomyces</taxon>
    </lineage>
</organism>
<keyword evidence="2" id="KW-1185">Reference proteome</keyword>
<accession>A0A177HF87</accession>
<name>A0A177HF87_9ACTN</name>
<dbReference type="AlphaFoldDB" id="A0A177HF87"/>
<protein>
    <submittedName>
        <fullName evidence="1">Uncharacterized protein</fullName>
    </submittedName>
</protein>
<gene>
    <name evidence="1" type="ORF">STSP_72680</name>
</gene>
<dbReference type="EMBL" id="LOHS01000200">
    <property type="protein sequence ID" value="OAH09416.1"/>
    <property type="molecule type" value="Genomic_DNA"/>
</dbReference>
<reference evidence="1 2" key="1">
    <citation type="submission" date="2015-12" db="EMBL/GenBank/DDBJ databases">
        <title>Genome sequence of Streptomyces sp. G25.</title>
        <authorList>
            <person name="Poehlein A."/>
            <person name="Roettig A."/>
            <person name="Hiessl S."/>
            <person name="Hauschild P."/>
            <person name="Schauer J."/>
            <person name="Madkour M.H."/>
            <person name="Al-Ansari A.M."/>
            <person name="Almakishah N.H."/>
            <person name="Steinbuechel A."/>
            <person name="Daniel R."/>
        </authorList>
    </citation>
    <scope>NUCLEOTIDE SEQUENCE [LARGE SCALE GENOMIC DNA]</scope>
    <source>
        <strain evidence="2">G25(2015)</strain>
    </source>
</reference>